<feature type="domain" description="Serine/threonine specific protein phosphatases" evidence="7">
    <location>
        <begin position="137"/>
        <end position="142"/>
    </location>
</feature>
<organism evidence="8 9">
    <name type="scientific">Hanseniaspora guilliermondii</name>
    <dbReference type="NCBI Taxonomy" id="56406"/>
    <lineage>
        <taxon>Eukaryota</taxon>
        <taxon>Fungi</taxon>
        <taxon>Dikarya</taxon>
        <taxon>Ascomycota</taxon>
        <taxon>Saccharomycotina</taxon>
        <taxon>Saccharomycetes</taxon>
        <taxon>Saccharomycodales</taxon>
        <taxon>Saccharomycodaceae</taxon>
        <taxon>Hanseniaspora</taxon>
    </lineage>
</organism>
<dbReference type="PROSITE" id="PS00125">
    <property type="entry name" value="SER_THR_PHOSPHATASE"/>
    <property type="match status" value="1"/>
</dbReference>
<dbReference type="Pfam" id="PF00149">
    <property type="entry name" value="Metallophos"/>
    <property type="match status" value="1"/>
</dbReference>
<dbReference type="SMART" id="SM00156">
    <property type="entry name" value="PP2Ac"/>
    <property type="match status" value="1"/>
</dbReference>
<dbReference type="GO" id="GO:0046872">
    <property type="term" value="F:metal ion binding"/>
    <property type="evidence" value="ECO:0007669"/>
    <property type="project" value="UniProtKB-KW"/>
</dbReference>
<evidence type="ECO:0000313" key="9">
    <source>
        <dbReference type="Proteomes" id="UP000183365"/>
    </source>
</evidence>
<evidence type="ECO:0000259" key="7">
    <source>
        <dbReference type="PROSITE" id="PS00125"/>
    </source>
</evidence>
<keyword evidence="2 6" id="KW-0378">Hydrolase</keyword>
<comment type="catalytic activity">
    <reaction evidence="4">
        <text>O-phospho-L-seryl-[protein] + H2O = L-seryl-[protein] + phosphate</text>
        <dbReference type="Rhea" id="RHEA:20629"/>
        <dbReference type="Rhea" id="RHEA-COMP:9863"/>
        <dbReference type="Rhea" id="RHEA-COMP:11604"/>
        <dbReference type="ChEBI" id="CHEBI:15377"/>
        <dbReference type="ChEBI" id="CHEBI:29999"/>
        <dbReference type="ChEBI" id="CHEBI:43474"/>
        <dbReference type="ChEBI" id="CHEBI:83421"/>
        <dbReference type="EC" id="3.1.3.16"/>
    </reaction>
</comment>
<dbReference type="InterPro" id="IPR006186">
    <property type="entry name" value="Ser/Thr-sp_prot-phosphatase"/>
</dbReference>
<evidence type="ECO:0000256" key="4">
    <source>
        <dbReference type="ARBA" id="ARBA00047761"/>
    </source>
</evidence>
<evidence type="ECO:0000256" key="6">
    <source>
        <dbReference type="RuleBase" id="RU004273"/>
    </source>
</evidence>
<reference evidence="9" key="1">
    <citation type="submission" date="2016-11" db="EMBL/GenBank/DDBJ databases">
        <authorList>
            <person name="Guldener U."/>
        </authorList>
    </citation>
    <scope>NUCLEOTIDE SEQUENCE [LARGE SCALE GENOMIC DNA]</scope>
</reference>
<dbReference type="AlphaFoldDB" id="A0A1L0AX39"/>
<evidence type="ECO:0000256" key="3">
    <source>
        <dbReference type="ARBA" id="ARBA00023211"/>
    </source>
</evidence>
<dbReference type="OrthoDB" id="1930084at2759"/>
<comment type="similarity">
    <text evidence="6">Belongs to the PPP phosphatase family.</text>
</comment>
<evidence type="ECO:0000256" key="1">
    <source>
        <dbReference type="ARBA" id="ARBA00022723"/>
    </source>
</evidence>
<keyword evidence="1" id="KW-0479">Metal-binding</keyword>
<gene>
    <name evidence="8" type="ORF">HGUI_00340</name>
</gene>
<dbReference type="InterPro" id="IPR029052">
    <property type="entry name" value="Metallo-depent_PP-like"/>
</dbReference>
<dbReference type="PRINTS" id="PR00114">
    <property type="entry name" value="STPHPHTASE"/>
</dbReference>
<proteinExistence type="inferred from homology"/>
<evidence type="ECO:0000313" key="8">
    <source>
        <dbReference type="EMBL" id="SGZ38140.1"/>
    </source>
</evidence>
<dbReference type="SUPFAM" id="SSF56300">
    <property type="entry name" value="Metallo-dependent phosphatases"/>
    <property type="match status" value="1"/>
</dbReference>
<dbReference type="VEuPathDB" id="FungiDB:HGUI_00340"/>
<dbReference type="EC" id="3.1.3.16" evidence="6"/>
<dbReference type="GO" id="GO:0004722">
    <property type="term" value="F:protein serine/threonine phosphatase activity"/>
    <property type="evidence" value="ECO:0007669"/>
    <property type="project" value="UniProtKB-EC"/>
</dbReference>
<keyword evidence="9" id="KW-1185">Reference proteome</keyword>
<comment type="catalytic activity">
    <reaction evidence="5 6">
        <text>O-phospho-L-threonyl-[protein] + H2O = L-threonyl-[protein] + phosphate</text>
        <dbReference type="Rhea" id="RHEA:47004"/>
        <dbReference type="Rhea" id="RHEA-COMP:11060"/>
        <dbReference type="Rhea" id="RHEA-COMP:11605"/>
        <dbReference type="ChEBI" id="CHEBI:15377"/>
        <dbReference type="ChEBI" id="CHEBI:30013"/>
        <dbReference type="ChEBI" id="CHEBI:43474"/>
        <dbReference type="ChEBI" id="CHEBI:61977"/>
        <dbReference type="EC" id="3.1.3.16"/>
    </reaction>
</comment>
<dbReference type="EMBL" id="FQNF01000004">
    <property type="protein sequence ID" value="SGZ38140.1"/>
    <property type="molecule type" value="Genomic_DNA"/>
</dbReference>
<dbReference type="Proteomes" id="UP000183365">
    <property type="component" value="Unassembled WGS sequence"/>
</dbReference>
<name>A0A1L0AX39_9ASCO</name>
<protein>
    <recommendedName>
        <fullName evidence="6">Serine/threonine-protein phosphatase</fullName>
        <ecNumber evidence="6">3.1.3.16</ecNumber>
    </recommendedName>
</protein>
<evidence type="ECO:0000256" key="5">
    <source>
        <dbReference type="ARBA" id="ARBA00048336"/>
    </source>
</evidence>
<dbReference type="Gene3D" id="3.60.21.10">
    <property type="match status" value="1"/>
</dbReference>
<keyword evidence="3" id="KW-0464">Manganese</keyword>
<evidence type="ECO:0000256" key="2">
    <source>
        <dbReference type="ARBA" id="ARBA00022801"/>
    </source>
</evidence>
<dbReference type="PANTHER" id="PTHR45619">
    <property type="entry name" value="SERINE/THREONINE-PROTEIN PHOSPHATASE PP2A-RELATED"/>
    <property type="match status" value="1"/>
</dbReference>
<dbReference type="InterPro" id="IPR004843">
    <property type="entry name" value="Calcineurin-like_PHP"/>
</dbReference>
<dbReference type="InterPro" id="IPR047129">
    <property type="entry name" value="PPA2-like"/>
</dbReference>
<accession>A0A1L0AX39</accession>
<sequence length="344" mass="39421">MMIFDIDYSLQLILNNTFLNTNDNSTLQKHDILKYFTPDIIYQICEDCIDILINESNIVDIEAPVTVCGDIHGQLHDLLNILNITYQDYSIKTLFEQVNNTKYLFLGDFVDRGFYSFETILLLILLKLKYPDRIYLIRGNHESSNITKIYGFYDEIINKFGTSTPYLNITNLFNHLPISATINTSNKDPYFAMHGGISPDLLTLNDFDAIDRNQEPPHKGPMCDLLWSDPEDNINSDYKVSPRGAGYLFSKRPLKEFNYTNGLSMVLRAHQLVMEGFKMMFDDELCTVWSAANYCYRCGNLGSTLNIDATGNYEFSLFEGVDINGSDNQALPVKKMSNSNEYFL</sequence>